<dbReference type="EMBL" id="BPLR01017907">
    <property type="protein sequence ID" value="GIY95395.1"/>
    <property type="molecule type" value="Genomic_DNA"/>
</dbReference>
<evidence type="ECO:0000259" key="2">
    <source>
        <dbReference type="Pfam" id="PF23073"/>
    </source>
</evidence>
<sequence>MKLLLTKGGCLGVWGHGPYVGKNPMWVYGPYVGQIMYGVWMRQREYRCLGSWQEPGGVTFTYTQRREMDGFQCFSGKVLQGGKEAYIKEAGHSCIRGEDPLIYGMRITRHATCPDIGISVSNRPRYPTIPPEDREDPYYSPVPNDPYWYQKENDDDTKESNKKSPTRSTKEEEHHNLASSLTVNSVSLIALSVSILLSWRWVDK</sequence>
<comment type="caution">
    <text evidence="3">The sequence shown here is derived from an EMBL/GenBank/DDBJ whole genome shotgun (WGS) entry which is preliminary data.</text>
</comment>
<dbReference type="Pfam" id="PF23073">
    <property type="entry name" value="DUF7045"/>
    <property type="match status" value="1"/>
</dbReference>
<name>A0AAV4XJX9_CAEEX</name>
<accession>A0AAV4XJX9</accession>
<proteinExistence type="predicted"/>
<dbReference type="InterPro" id="IPR055473">
    <property type="entry name" value="DUF7045"/>
</dbReference>
<organism evidence="3 4">
    <name type="scientific">Caerostris extrusa</name>
    <name type="common">Bark spider</name>
    <name type="synonym">Caerostris bankana</name>
    <dbReference type="NCBI Taxonomy" id="172846"/>
    <lineage>
        <taxon>Eukaryota</taxon>
        <taxon>Metazoa</taxon>
        <taxon>Ecdysozoa</taxon>
        <taxon>Arthropoda</taxon>
        <taxon>Chelicerata</taxon>
        <taxon>Arachnida</taxon>
        <taxon>Araneae</taxon>
        <taxon>Araneomorphae</taxon>
        <taxon>Entelegynae</taxon>
        <taxon>Araneoidea</taxon>
        <taxon>Araneidae</taxon>
        <taxon>Caerostris</taxon>
    </lineage>
</organism>
<keyword evidence="4" id="KW-1185">Reference proteome</keyword>
<dbReference type="Proteomes" id="UP001054945">
    <property type="component" value="Unassembled WGS sequence"/>
</dbReference>
<feature type="region of interest" description="Disordered" evidence="1">
    <location>
        <begin position="122"/>
        <end position="177"/>
    </location>
</feature>
<evidence type="ECO:0000313" key="4">
    <source>
        <dbReference type="Proteomes" id="UP001054945"/>
    </source>
</evidence>
<feature type="compositionally biased region" description="Basic and acidic residues" evidence="1">
    <location>
        <begin position="158"/>
        <end position="176"/>
    </location>
</feature>
<evidence type="ECO:0000313" key="3">
    <source>
        <dbReference type="EMBL" id="GIY95395.1"/>
    </source>
</evidence>
<gene>
    <name evidence="3" type="primary">AVEN_103489_1</name>
    <name evidence="3" type="ORF">CEXT_455081</name>
</gene>
<evidence type="ECO:0000256" key="1">
    <source>
        <dbReference type="SAM" id="MobiDB-lite"/>
    </source>
</evidence>
<feature type="domain" description="DUF7045" evidence="2">
    <location>
        <begin position="42"/>
        <end position="99"/>
    </location>
</feature>
<protein>
    <recommendedName>
        <fullName evidence="2">DUF7045 domain-containing protein</fullName>
    </recommendedName>
</protein>
<dbReference type="AlphaFoldDB" id="A0AAV4XJX9"/>
<reference evidence="3 4" key="1">
    <citation type="submission" date="2021-06" db="EMBL/GenBank/DDBJ databases">
        <title>Caerostris extrusa draft genome.</title>
        <authorList>
            <person name="Kono N."/>
            <person name="Arakawa K."/>
        </authorList>
    </citation>
    <scope>NUCLEOTIDE SEQUENCE [LARGE SCALE GENOMIC DNA]</scope>
</reference>